<proteinExistence type="predicted"/>
<comment type="caution">
    <text evidence="1">The sequence shown here is derived from an EMBL/GenBank/DDBJ whole genome shotgun (WGS) entry which is preliminary data.</text>
</comment>
<keyword evidence="2" id="KW-1185">Reference proteome</keyword>
<reference evidence="1 2" key="1">
    <citation type="journal article" date="2022" name="Allergy">
        <title>Genome assembly and annotation of Periplaneta americana reveal a comprehensive cockroach allergen profile.</title>
        <authorList>
            <person name="Wang L."/>
            <person name="Xiong Q."/>
            <person name="Saelim N."/>
            <person name="Wang L."/>
            <person name="Nong W."/>
            <person name="Wan A.T."/>
            <person name="Shi M."/>
            <person name="Liu X."/>
            <person name="Cao Q."/>
            <person name="Hui J.H.L."/>
            <person name="Sookrung N."/>
            <person name="Leung T.F."/>
            <person name="Tungtrongchitr A."/>
            <person name="Tsui S.K.W."/>
        </authorList>
    </citation>
    <scope>NUCLEOTIDE SEQUENCE [LARGE SCALE GENOMIC DNA]</scope>
    <source>
        <strain evidence="1">PWHHKU_190912</strain>
    </source>
</reference>
<accession>A0ABQ8TSQ7</accession>
<dbReference type="Proteomes" id="UP001148838">
    <property type="component" value="Unassembled WGS sequence"/>
</dbReference>
<sequence length="318" mass="35968">MENLRVYDMPKEKKPRHVQLQRFVEEFGSQHFPTDGEKLPYMHATAWILKLLGIESVNWPPRSPDLTSVEFCLPKSPPNSPNTELSTDDDLKGVYINYCYKRLSEMKVMSAIESSYQAFALNELKESPGKTSTRSLYRRPPEAADSLVRSPWNVVKRRWMASAMAPGADLLGGGISPRTDRGALGEFSEAGMLLIRERFIFSYSRRLTNAGLPDNWIGMTQTTADTSQGNHKTLDKHPVLLTEDKLLLLATRESNLGVTVKYLLKGQRFASAEEVKIHSTCSVQEVTKDWLQEYFEKWCGRWQKCVTAKGANFKGGVV</sequence>
<evidence type="ECO:0000313" key="1">
    <source>
        <dbReference type="EMBL" id="KAJ4449092.1"/>
    </source>
</evidence>
<organism evidence="1 2">
    <name type="scientific">Periplaneta americana</name>
    <name type="common">American cockroach</name>
    <name type="synonym">Blatta americana</name>
    <dbReference type="NCBI Taxonomy" id="6978"/>
    <lineage>
        <taxon>Eukaryota</taxon>
        <taxon>Metazoa</taxon>
        <taxon>Ecdysozoa</taxon>
        <taxon>Arthropoda</taxon>
        <taxon>Hexapoda</taxon>
        <taxon>Insecta</taxon>
        <taxon>Pterygota</taxon>
        <taxon>Neoptera</taxon>
        <taxon>Polyneoptera</taxon>
        <taxon>Dictyoptera</taxon>
        <taxon>Blattodea</taxon>
        <taxon>Blattoidea</taxon>
        <taxon>Blattidae</taxon>
        <taxon>Blattinae</taxon>
        <taxon>Periplaneta</taxon>
    </lineage>
</organism>
<name>A0ABQ8TSQ7_PERAM</name>
<protein>
    <submittedName>
        <fullName evidence="1">Uncharacterized protein</fullName>
    </submittedName>
</protein>
<gene>
    <name evidence="1" type="ORF">ANN_00487</name>
</gene>
<evidence type="ECO:0000313" key="2">
    <source>
        <dbReference type="Proteomes" id="UP001148838"/>
    </source>
</evidence>
<dbReference type="EMBL" id="JAJSOF020000003">
    <property type="protein sequence ID" value="KAJ4449092.1"/>
    <property type="molecule type" value="Genomic_DNA"/>
</dbReference>
<dbReference type="Gene3D" id="3.30.420.10">
    <property type="entry name" value="Ribonuclease H-like superfamily/Ribonuclease H"/>
    <property type="match status" value="1"/>
</dbReference>
<dbReference type="InterPro" id="IPR036397">
    <property type="entry name" value="RNaseH_sf"/>
</dbReference>